<name>A0A0L0T8U3_ALLM3</name>
<dbReference type="OMA" id="PAMDWRE"/>
<dbReference type="AlphaFoldDB" id="A0A0L0T8U3"/>
<reference evidence="4" key="2">
    <citation type="submission" date="2009-11" db="EMBL/GenBank/DDBJ databases">
        <title>The Genome Sequence of Allomyces macrogynus strain ATCC 38327.</title>
        <authorList>
            <consortium name="The Broad Institute Genome Sequencing Platform"/>
            <person name="Russ C."/>
            <person name="Cuomo C."/>
            <person name="Shea T."/>
            <person name="Young S.K."/>
            <person name="Zeng Q."/>
            <person name="Koehrsen M."/>
            <person name="Haas B."/>
            <person name="Borodovsky M."/>
            <person name="Guigo R."/>
            <person name="Alvarado L."/>
            <person name="Berlin A."/>
            <person name="Borenstein D."/>
            <person name="Chen Z."/>
            <person name="Engels R."/>
            <person name="Freedman E."/>
            <person name="Gellesch M."/>
            <person name="Goldberg J."/>
            <person name="Griggs A."/>
            <person name="Gujja S."/>
            <person name="Heiman D."/>
            <person name="Hepburn T."/>
            <person name="Howarth C."/>
            <person name="Jen D."/>
            <person name="Larson L."/>
            <person name="Lewis B."/>
            <person name="Mehta T."/>
            <person name="Park D."/>
            <person name="Pearson M."/>
            <person name="Roberts A."/>
            <person name="Saif S."/>
            <person name="Shenoy N."/>
            <person name="Sisk P."/>
            <person name="Stolte C."/>
            <person name="Sykes S."/>
            <person name="Walk T."/>
            <person name="White J."/>
            <person name="Yandava C."/>
            <person name="Burger G."/>
            <person name="Gray M.W."/>
            <person name="Holland P.W.H."/>
            <person name="King N."/>
            <person name="Lang F.B.F."/>
            <person name="Roger A.J."/>
            <person name="Ruiz-Trillo I."/>
            <person name="Lander E."/>
            <person name="Nusbaum C."/>
        </authorList>
    </citation>
    <scope>NUCLEOTIDE SEQUENCE [LARGE SCALE GENOMIC DNA]</scope>
    <source>
        <strain evidence="4">ATCC 38327</strain>
    </source>
</reference>
<evidence type="ECO:0000313" key="4">
    <source>
        <dbReference type="Proteomes" id="UP000054350"/>
    </source>
</evidence>
<evidence type="ECO:0000256" key="2">
    <source>
        <dbReference type="SAM" id="Phobius"/>
    </source>
</evidence>
<keyword evidence="2" id="KW-0472">Membrane</keyword>
<dbReference type="PANTHER" id="PTHR41800">
    <property type="entry name" value="EXPRESSED PROTEIN"/>
    <property type="match status" value="1"/>
</dbReference>
<dbReference type="eggNOG" id="ENOG502SF7B">
    <property type="taxonomic scope" value="Eukaryota"/>
</dbReference>
<dbReference type="OrthoDB" id="2559326at2759"/>
<feature type="region of interest" description="Disordered" evidence="1">
    <location>
        <begin position="56"/>
        <end position="80"/>
    </location>
</feature>
<keyword evidence="2" id="KW-1133">Transmembrane helix</keyword>
<feature type="transmembrane region" description="Helical" evidence="2">
    <location>
        <begin position="6"/>
        <end position="25"/>
    </location>
</feature>
<dbReference type="VEuPathDB" id="FungiDB:AMAG_15795"/>
<proteinExistence type="predicted"/>
<dbReference type="InterPro" id="IPR031833">
    <property type="entry name" value="DUF4748"/>
</dbReference>
<evidence type="ECO:0000313" key="3">
    <source>
        <dbReference type="EMBL" id="KNE71126.1"/>
    </source>
</evidence>
<evidence type="ECO:0000256" key="1">
    <source>
        <dbReference type="SAM" id="MobiDB-lite"/>
    </source>
</evidence>
<accession>A0A0L0T8U3</accession>
<keyword evidence="4" id="KW-1185">Reference proteome</keyword>
<dbReference type="EMBL" id="GG745370">
    <property type="protein sequence ID" value="KNE71126.1"/>
    <property type="molecule type" value="Genomic_DNA"/>
</dbReference>
<feature type="compositionally biased region" description="Low complexity" evidence="1">
    <location>
        <begin position="61"/>
        <end position="73"/>
    </location>
</feature>
<protein>
    <submittedName>
        <fullName evidence="3">Uncharacterized protein</fullName>
    </submittedName>
</protein>
<dbReference type="PANTHER" id="PTHR41800:SF1">
    <property type="entry name" value="EXPRESSED PROTEIN"/>
    <property type="match status" value="1"/>
</dbReference>
<organism evidence="3 4">
    <name type="scientific">Allomyces macrogynus (strain ATCC 38327)</name>
    <name type="common">Allomyces javanicus var. macrogynus</name>
    <dbReference type="NCBI Taxonomy" id="578462"/>
    <lineage>
        <taxon>Eukaryota</taxon>
        <taxon>Fungi</taxon>
        <taxon>Fungi incertae sedis</taxon>
        <taxon>Blastocladiomycota</taxon>
        <taxon>Blastocladiomycetes</taxon>
        <taxon>Blastocladiales</taxon>
        <taxon>Blastocladiaceae</taxon>
        <taxon>Allomyces</taxon>
    </lineage>
</organism>
<keyword evidence="2" id="KW-0812">Transmembrane</keyword>
<gene>
    <name evidence="3" type="ORF">AMAG_15795</name>
</gene>
<dbReference type="Pfam" id="PF15932">
    <property type="entry name" value="DUF4748"/>
    <property type="match status" value="1"/>
</dbReference>
<sequence length="80" mass="8756">MNTPSSVAYGWGVLIVAAGVAYHFAKKDIDAKRREQAALGIRPEHAMTWEERVKMEEMKQRQQQQQQAAAAGTDGAGRAG</sequence>
<reference evidence="3 4" key="1">
    <citation type="submission" date="2009-11" db="EMBL/GenBank/DDBJ databases">
        <title>Annotation of Allomyces macrogynus ATCC 38327.</title>
        <authorList>
            <consortium name="The Broad Institute Genome Sequencing Platform"/>
            <person name="Russ C."/>
            <person name="Cuomo C."/>
            <person name="Burger G."/>
            <person name="Gray M.W."/>
            <person name="Holland P.W.H."/>
            <person name="King N."/>
            <person name="Lang F.B.F."/>
            <person name="Roger A.J."/>
            <person name="Ruiz-Trillo I."/>
            <person name="Young S.K."/>
            <person name="Zeng Q."/>
            <person name="Gargeya S."/>
            <person name="Fitzgerald M."/>
            <person name="Haas B."/>
            <person name="Abouelleil A."/>
            <person name="Alvarado L."/>
            <person name="Arachchi H.M."/>
            <person name="Berlin A."/>
            <person name="Chapman S.B."/>
            <person name="Gearin G."/>
            <person name="Goldberg J."/>
            <person name="Griggs A."/>
            <person name="Gujja S."/>
            <person name="Hansen M."/>
            <person name="Heiman D."/>
            <person name="Howarth C."/>
            <person name="Larimer J."/>
            <person name="Lui A."/>
            <person name="MacDonald P.J.P."/>
            <person name="McCowen C."/>
            <person name="Montmayeur A."/>
            <person name="Murphy C."/>
            <person name="Neiman D."/>
            <person name="Pearson M."/>
            <person name="Priest M."/>
            <person name="Roberts A."/>
            <person name="Saif S."/>
            <person name="Shea T."/>
            <person name="Sisk P."/>
            <person name="Stolte C."/>
            <person name="Sykes S."/>
            <person name="Wortman J."/>
            <person name="Nusbaum C."/>
            <person name="Birren B."/>
        </authorList>
    </citation>
    <scope>NUCLEOTIDE SEQUENCE [LARGE SCALE GENOMIC DNA]</scope>
    <source>
        <strain evidence="3 4">ATCC 38327</strain>
    </source>
</reference>
<dbReference type="Proteomes" id="UP000054350">
    <property type="component" value="Unassembled WGS sequence"/>
</dbReference>